<gene>
    <name evidence="4" type="ORF">YASMINEVIRUS_234</name>
</gene>
<sequence>MGQLYSTQNVKVDSKRVYGYIPDVVDPNDKRKVCMVHPSVRNGTIKVIDMRDRCPSVYNQGKLGSCTANALCGNYAFIYMKENNLPLDREDLFSRLFVYWNERQIEGTTDKDSGASLRDGIRAIDKYGVPLEKYWPYDIAKFAEKPSEEAYLCARHHVPTKSARLDKDADQLRQCLANGDPFVFGFTVYESFESEETAKTGIMTVPKPDEKILGGHAVMCVGYDYDKKLWIVRNSWGPEWGDKGYFYMPDEVMFGSPSQNKEITEYTTDFWCIEVTKDVDDTVDVPENDTPDPASGSTPTKISG</sequence>
<keyword evidence="5" id="KW-1185">Reference proteome</keyword>
<feature type="compositionally biased region" description="Polar residues" evidence="2">
    <location>
        <begin position="295"/>
        <end position="304"/>
    </location>
</feature>
<protein>
    <submittedName>
        <fullName evidence="4">Peptidase C1</fullName>
    </submittedName>
</protein>
<evidence type="ECO:0000313" key="4">
    <source>
        <dbReference type="EMBL" id="VBB17771.1"/>
    </source>
</evidence>
<accession>A0A5K0U8C9</accession>
<feature type="region of interest" description="Disordered" evidence="2">
    <location>
        <begin position="282"/>
        <end position="304"/>
    </location>
</feature>
<evidence type="ECO:0000256" key="1">
    <source>
        <dbReference type="ARBA" id="ARBA00008455"/>
    </source>
</evidence>
<dbReference type="EMBL" id="UPSH01000001">
    <property type="protein sequence ID" value="VBB17771.1"/>
    <property type="molecule type" value="Genomic_DNA"/>
</dbReference>
<comment type="caution">
    <text evidence="4">The sequence shown here is derived from an EMBL/GenBank/DDBJ whole genome shotgun (WGS) entry which is preliminary data.</text>
</comment>
<dbReference type="SUPFAM" id="SSF54001">
    <property type="entry name" value="Cysteine proteinases"/>
    <property type="match status" value="1"/>
</dbReference>
<dbReference type="Gene3D" id="3.90.70.10">
    <property type="entry name" value="Cysteine proteinases"/>
    <property type="match status" value="1"/>
</dbReference>
<dbReference type="Proteomes" id="UP000594342">
    <property type="component" value="Unassembled WGS sequence"/>
</dbReference>
<evidence type="ECO:0000259" key="3">
    <source>
        <dbReference type="SMART" id="SM00645"/>
    </source>
</evidence>
<name>A0A5K0U8C9_9VIRU</name>
<comment type="similarity">
    <text evidence="1">Belongs to the peptidase C1 family.</text>
</comment>
<evidence type="ECO:0000313" key="5">
    <source>
        <dbReference type="Proteomes" id="UP000594342"/>
    </source>
</evidence>
<dbReference type="Pfam" id="PF00112">
    <property type="entry name" value="Peptidase_C1"/>
    <property type="match status" value="1"/>
</dbReference>
<dbReference type="GO" id="GO:0008234">
    <property type="term" value="F:cysteine-type peptidase activity"/>
    <property type="evidence" value="ECO:0007669"/>
    <property type="project" value="InterPro"/>
</dbReference>
<dbReference type="CDD" id="cd02619">
    <property type="entry name" value="Peptidase_C1"/>
    <property type="match status" value="1"/>
</dbReference>
<reference evidence="4 5" key="1">
    <citation type="submission" date="2018-10" db="EMBL/GenBank/DDBJ databases">
        <authorList>
            <consortium name="IHU Genomes"/>
        </authorList>
    </citation>
    <scope>NUCLEOTIDE SEQUENCE [LARGE SCALE GENOMIC DNA]</scope>
    <source>
        <strain evidence="4 5">A1</strain>
    </source>
</reference>
<dbReference type="InterPro" id="IPR038765">
    <property type="entry name" value="Papain-like_cys_pep_sf"/>
</dbReference>
<dbReference type="GO" id="GO:0006508">
    <property type="term" value="P:proteolysis"/>
    <property type="evidence" value="ECO:0007669"/>
    <property type="project" value="InterPro"/>
</dbReference>
<feature type="domain" description="Peptidase C1A papain C-terminal" evidence="3">
    <location>
        <begin position="44"/>
        <end position="256"/>
    </location>
</feature>
<dbReference type="InterPro" id="IPR000668">
    <property type="entry name" value="Peptidase_C1A_C"/>
</dbReference>
<dbReference type="PANTHER" id="PTHR12411">
    <property type="entry name" value="CYSTEINE PROTEASE FAMILY C1-RELATED"/>
    <property type="match status" value="1"/>
</dbReference>
<proteinExistence type="inferred from homology"/>
<dbReference type="SMART" id="SM00645">
    <property type="entry name" value="Pept_C1"/>
    <property type="match status" value="1"/>
</dbReference>
<dbReference type="InterPro" id="IPR013128">
    <property type="entry name" value="Peptidase_C1A"/>
</dbReference>
<evidence type="ECO:0000256" key="2">
    <source>
        <dbReference type="SAM" id="MobiDB-lite"/>
    </source>
</evidence>
<organism evidence="4 5">
    <name type="scientific">Yasminevirus sp. GU-2018</name>
    <dbReference type="NCBI Taxonomy" id="2420051"/>
    <lineage>
        <taxon>Viruses</taxon>
        <taxon>Varidnaviria</taxon>
        <taxon>Bamfordvirae</taxon>
        <taxon>Nucleocytoviricota</taxon>
        <taxon>Megaviricetes</taxon>
        <taxon>Imitervirales</taxon>
        <taxon>Mimiviridae</taxon>
        <taxon>Klosneuvirinae</taxon>
        <taxon>Yasminevirus</taxon>
        <taxon>Yasminevirus saudimassiliense</taxon>
    </lineage>
</organism>